<dbReference type="PANTHER" id="PTHR39200:SF1">
    <property type="entry name" value="AUTO-TRANSPORTER ADHESIN HEAD GIN DOMAIN-CONTAINING PROTEIN-RELATED"/>
    <property type="match status" value="1"/>
</dbReference>
<organism evidence="3 4">
    <name type="scientific">Tenacibaculum caenipelagi</name>
    <dbReference type="NCBI Taxonomy" id="1325435"/>
    <lineage>
        <taxon>Bacteria</taxon>
        <taxon>Pseudomonadati</taxon>
        <taxon>Bacteroidota</taxon>
        <taxon>Flavobacteriia</taxon>
        <taxon>Flavobacteriales</taxon>
        <taxon>Flavobacteriaceae</taxon>
        <taxon>Tenacibaculum</taxon>
    </lineage>
</organism>
<evidence type="ECO:0000313" key="4">
    <source>
        <dbReference type="Proteomes" id="UP000295390"/>
    </source>
</evidence>
<gene>
    <name evidence="3" type="ORF">DFQ07_0078</name>
</gene>
<dbReference type="Gene3D" id="2.160.20.120">
    <property type="match status" value="1"/>
</dbReference>
<evidence type="ECO:0000313" key="3">
    <source>
        <dbReference type="EMBL" id="TDQ29758.1"/>
    </source>
</evidence>
<keyword evidence="1" id="KW-0732">Signal</keyword>
<dbReference type="Pfam" id="PF10988">
    <property type="entry name" value="DUF2807"/>
    <property type="match status" value="1"/>
</dbReference>
<feature type="domain" description="Putative auto-transporter adhesin head GIN" evidence="2">
    <location>
        <begin position="54"/>
        <end position="235"/>
    </location>
</feature>
<comment type="caution">
    <text evidence="3">The sequence shown here is derived from an EMBL/GenBank/DDBJ whole genome shotgun (WGS) entry which is preliminary data.</text>
</comment>
<dbReference type="OrthoDB" id="5585143at2"/>
<evidence type="ECO:0000259" key="2">
    <source>
        <dbReference type="Pfam" id="PF10988"/>
    </source>
</evidence>
<dbReference type="InterPro" id="IPR021255">
    <property type="entry name" value="DUF2807"/>
</dbReference>
<keyword evidence="4" id="KW-1185">Reference proteome</keyword>
<accession>A0A4R6TJS9</accession>
<proteinExistence type="predicted"/>
<sequence>MIKQLTNYNIMKKLAILLLTLCFSIQSQAQSWWGSKKIKGNGNVITQTRTIKSFDKVSVGGSFDVYLVDGTEGKLTIEGEENILKYIETEVKNGSLNIHFKENTNISTTKKLVVTVPFESIEAVALGGSGNVIAEKRIKADEVSFGVGGSGNITASVDANTVKTSIGGSGNIKLKGKTDNLKCSIAGSGNVKAYDLNTSSLKASIAGSGDVQTSVSNKIKASIVGSGSVYYKGKPSHIDSDSVGSGDVIDRN</sequence>
<feature type="chain" id="PRO_5020830363" evidence="1">
    <location>
        <begin position="30"/>
        <end position="252"/>
    </location>
</feature>
<evidence type="ECO:0000256" key="1">
    <source>
        <dbReference type="SAM" id="SignalP"/>
    </source>
</evidence>
<dbReference type="Proteomes" id="UP000295390">
    <property type="component" value="Unassembled WGS sequence"/>
</dbReference>
<protein>
    <submittedName>
        <fullName evidence="3">Putative autotransporter adhesin-like protein</fullName>
    </submittedName>
</protein>
<dbReference type="PANTHER" id="PTHR39200">
    <property type="entry name" value="HYPOTHETICAL EXPORTED PROTEIN"/>
    <property type="match status" value="1"/>
</dbReference>
<name>A0A4R6TJS9_9FLAO</name>
<reference evidence="3 4" key="1">
    <citation type="submission" date="2019-03" db="EMBL/GenBank/DDBJ databases">
        <title>Genomic Encyclopedia of Type Strains, Phase III (KMG-III): the genomes of soil and plant-associated and newly described type strains.</title>
        <authorList>
            <person name="Whitman W."/>
        </authorList>
    </citation>
    <scope>NUCLEOTIDE SEQUENCE [LARGE SCALE GENOMIC DNA]</scope>
    <source>
        <strain evidence="3 4">CECT 8283</strain>
    </source>
</reference>
<dbReference type="AlphaFoldDB" id="A0A4R6TJS9"/>
<feature type="signal peptide" evidence="1">
    <location>
        <begin position="1"/>
        <end position="29"/>
    </location>
</feature>
<dbReference type="EMBL" id="SNYH01000001">
    <property type="protein sequence ID" value="TDQ29758.1"/>
    <property type="molecule type" value="Genomic_DNA"/>
</dbReference>